<dbReference type="PANTHER" id="PTHR32305">
    <property type="match status" value="1"/>
</dbReference>
<dbReference type="EnsemblMetazoa" id="CapteT50467">
    <property type="protein sequence ID" value="CapteP50467"/>
    <property type="gene ID" value="CapteG50467"/>
</dbReference>
<dbReference type="EMBL" id="KB295611">
    <property type="protein sequence ID" value="ELU12961.1"/>
    <property type="molecule type" value="Genomic_DNA"/>
</dbReference>
<gene>
    <name evidence="2" type="ORF">CAPTEDRAFT_50467</name>
</gene>
<dbReference type="NCBIfam" id="TIGR03696">
    <property type="entry name" value="Rhs_assc_core"/>
    <property type="match status" value="1"/>
</dbReference>
<keyword evidence="4" id="KW-1185">Reference proteome</keyword>
<evidence type="ECO:0000259" key="1">
    <source>
        <dbReference type="Pfam" id="PF03527"/>
    </source>
</evidence>
<dbReference type="PANTHER" id="PTHR32305:SF15">
    <property type="entry name" value="PROTEIN RHSA-RELATED"/>
    <property type="match status" value="1"/>
</dbReference>
<dbReference type="AlphaFoldDB" id="R7V9C4"/>
<organism evidence="2">
    <name type="scientific">Capitella teleta</name>
    <name type="common">Polychaete worm</name>
    <dbReference type="NCBI Taxonomy" id="283909"/>
    <lineage>
        <taxon>Eukaryota</taxon>
        <taxon>Metazoa</taxon>
        <taxon>Spiralia</taxon>
        <taxon>Lophotrochozoa</taxon>
        <taxon>Annelida</taxon>
        <taxon>Polychaeta</taxon>
        <taxon>Sedentaria</taxon>
        <taxon>Scolecida</taxon>
        <taxon>Capitellidae</taxon>
        <taxon>Capitella</taxon>
    </lineage>
</organism>
<evidence type="ECO:0000313" key="4">
    <source>
        <dbReference type="Proteomes" id="UP000014760"/>
    </source>
</evidence>
<dbReference type="HOGENOM" id="CLU_001218_4_12_1"/>
<accession>R7V9C4</accession>
<dbReference type="InterPro" id="IPR050708">
    <property type="entry name" value="T6SS_VgrG/RHS"/>
</dbReference>
<proteinExistence type="predicted"/>
<dbReference type="Proteomes" id="UP000014760">
    <property type="component" value="Unassembled WGS sequence"/>
</dbReference>
<protein>
    <recommendedName>
        <fullName evidence="1">RHS protein conserved region domain-containing protein</fullName>
    </recommendedName>
</protein>
<dbReference type="EMBL" id="AMQN01039614">
    <property type="status" value="NOT_ANNOTATED_CDS"/>
    <property type="molecule type" value="Genomic_DNA"/>
</dbReference>
<name>R7V9C4_CAPTE</name>
<sequence length="206" mass="22947">IHHYHCDHLGTPMALTDQTGQVAWAAKLDPWGNVLQEYNPQGMHQAIRLPGQHHDRETGLYYNRHRYYDPMVGSYINQDPIGLNGGVNYYNYPKNPNIGIDPWGLVDLNLFPESENIRGFANKVPPKSGVYQVGAHGNPSLIVDDKGKILSPSDLAKKIKSDPNYKSGTPVELLSCNTGKGNDPYAKKLANELGAKVSAPDQYMWY</sequence>
<dbReference type="OMA" id="WWENDNS"/>
<evidence type="ECO:0000313" key="3">
    <source>
        <dbReference type="EnsemblMetazoa" id="CapteP50467"/>
    </source>
</evidence>
<dbReference type="InterPro" id="IPR022385">
    <property type="entry name" value="Rhs_assc_core"/>
</dbReference>
<feature type="non-terminal residue" evidence="2">
    <location>
        <position position="1"/>
    </location>
</feature>
<evidence type="ECO:0000313" key="2">
    <source>
        <dbReference type="EMBL" id="ELU12961.1"/>
    </source>
</evidence>
<feature type="domain" description="RHS protein conserved region" evidence="1">
    <location>
        <begin position="1"/>
        <end position="37"/>
    </location>
</feature>
<dbReference type="Pfam" id="PF03527">
    <property type="entry name" value="RHS"/>
    <property type="match status" value="1"/>
</dbReference>
<reference evidence="4" key="1">
    <citation type="submission" date="2012-12" db="EMBL/GenBank/DDBJ databases">
        <authorList>
            <person name="Hellsten U."/>
            <person name="Grimwood J."/>
            <person name="Chapman J.A."/>
            <person name="Shapiro H."/>
            <person name="Aerts A."/>
            <person name="Otillar R.P."/>
            <person name="Terry A.Y."/>
            <person name="Boore J.L."/>
            <person name="Simakov O."/>
            <person name="Marletaz F."/>
            <person name="Cho S.-J."/>
            <person name="Edsinger-Gonzales E."/>
            <person name="Havlak P."/>
            <person name="Kuo D.-H."/>
            <person name="Larsson T."/>
            <person name="Lv J."/>
            <person name="Arendt D."/>
            <person name="Savage R."/>
            <person name="Osoegawa K."/>
            <person name="de Jong P."/>
            <person name="Lindberg D.R."/>
            <person name="Seaver E.C."/>
            <person name="Weisblat D.A."/>
            <person name="Putnam N.H."/>
            <person name="Grigoriev I.V."/>
            <person name="Rokhsar D.S."/>
        </authorList>
    </citation>
    <scope>NUCLEOTIDE SEQUENCE</scope>
    <source>
        <strain evidence="4">I ESC-2004</strain>
    </source>
</reference>
<reference evidence="2 4" key="2">
    <citation type="journal article" date="2013" name="Nature">
        <title>Insights into bilaterian evolution from three spiralian genomes.</title>
        <authorList>
            <person name="Simakov O."/>
            <person name="Marletaz F."/>
            <person name="Cho S.J."/>
            <person name="Edsinger-Gonzales E."/>
            <person name="Havlak P."/>
            <person name="Hellsten U."/>
            <person name="Kuo D.H."/>
            <person name="Larsson T."/>
            <person name="Lv J."/>
            <person name="Arendt D."/>
            <person name="Savage R."/>
            <person name="Osoegawa K."/>
            <person name="de Jong P."/>
            <person name="Grimwood J."/>
            <person name="Chapman J.A."/>
            <person name="Shapiro H."/>
            <person name="Aerts A."/>
            <person name="Otillar R.P."/>
            <person name="Terry A.Y."/>
            <person name="Boore J.L."/>
            <person name="Grigoriev I.V."/>
            <person name="Lindberg D.R."/>
            <person name="Seaver E.C."/>
            <person name="Weisblat D.A."/>
            <person name="Putnam N.H."/>
            <person name="Rokhsar D.S."/>
        </authorList>
    </citation>
    <scope>NUCLEOTIDE SEQUENCE</scope>
    <source>
        <strain evidence="2 4">I ESC-2004</strain>
    </source>
</reference>
<reference evidence="3" key="3">
    <citation type="submission" date="2015-06" db="UniProtKB">
        <authorList>
            <consortium name="EnsemblMetazoa"/>
        </authorList>
    </citation>
    <scope>IDENTIFICATION</scope>
</reference>
<dbReference type="PRINTS" id="PR00394">
    <property type="entry name" value="RHSPROTEIN"/>
</dbReference>
<dbReference type="Gene3D" id="2.180.10.10">
    <property type="entry name" value="RHS repeat-associated core"/>
    <property type="match status" value="1"/>
</dbReference>
<dbReference type="OrthoDB" id="5426877at2759"/>
<feature type="non-terminal residue" evidence="2">
    <location>
        <position position="206"/>
    </location>
</feature>
<dbReference type="InterPro" id="IPR001826">
    <property type="entry name" value="RHS"/>
</dbReference>